<reference evidence="2" key="1">
    <citation type="journal article" date="2011" name="PLoS Genet.">
        <title>Genomic analysis of the necrotrophic fungal pathogens Sclerotinia sclerotiorum and Botrytis cinerea.</title>
        <authorList>
            <person name="Amselem J."/>
            <person name="Cuomo C.A."/>
            <person name="van Kan J.A."/>
            <person name="Viaud M."/>
            <person name="Benito E.P."/>
            <person name="Couloux A."/>
            <person name="Coutinho P.M."/>
            <person name="de Vries R.P."/>
            <person name="Dyer P.S."/>
            <person name="Fillinger S."/>
            <person name="Fournier E."/>
            <person name="Gout L."/>
            <person name="Hahn M."/>
            <person name="Kohn L."/>
            <person name="Lapalu N."/>
            <person name="Plummer K.M."/>
            <person name="Pradier J.M."/>
            <person name="Quevillon E."/>
            <person name="Sharon A."/>
            <person name="Simon A."/>
            <person name="ten Have A."/>
            <person name="Tudzynski B."/>
            <person name="Tudzynski P."/>
            <person name="Wincker P."/>
            <person name="Andrew M."/>
            <person name="Anthouard V."/>
            <person name="Beever R.E."/>
            <person name="Beffa R."/>
            <person name="Benoit I."/>
            <person name="Bouzid O."/>
            <person name="Brault B."/>
            <person name="Chen Z."/>
            <person name="Choquer M."/>
            <person name="Collemare J."/>
            <person name="Cotton P."/>
            <person name="Danchin E.G."/>
            <person name="Da Silva C."/>
            <person name="Gautier A."/>
            <person name="Giraud C."/>
            <person name="Giraud T."/>
            <person name="Gonzalez C."/>
            <person name="Grossetete S."/>
            <person name="Guldener U."/>
            <person name="Henrissat B."/>
            <person name="Howlett B.J."/>
            <person name="Kodira C."/>
            <person name="Kretschmer M."/>
            <person name="Lappartient A."/>
            <person name="Leroch M."/>
            <person name="Levis C."/>
            <person name="Mauceli E."/>
            <person name="Neuveglise C."/>
            <person name="Oeser B."/>
            <person name="Pearson M."/>
            <person name="Poulain J."/>
            <person name="Poussereau N."/>
            <person name="Quesneville H."/>
            <person name="Rascle C."/>
            <person name="Schumacher J."/>
            <person name="Segurens B."/>
            <person name="Sexton A."/>
            <person name="Silva E."/>
            <person name="Sirven C."/>
            <person name="Soanes D.M."/>
            <person name="Talbot N.J."/>
            <person name="Templeton M."/>
            <person name="Yandava C."/>
            <person name="Yarden O."/>
            <person name="Zeng Q."/>
            <person name="Rollins J.A."/>
            <person name="Lebrun M.H."/>
            <person name="Dickman M."/>
        </authorList>
    </citation>
    <scope>NUCLEOTIDE SEQUENCE [LARGE SCALE GENOMIC DNA]</scope>
    <source>
        <strain evidence="2">T4</strain>
    </source>
</reference>
<dbReference type="HOGENOM" id="CLU_3013922_0_0_1"/>
<protein>
    <submittedName>
        <fullName evidence="1">Uncharacterized protein</fullName>
    </submittedName>
</protein>
<dbReference type="EMBL" id="FQ790286">
    <property type="protein sequence ID" value="CCD47223.1"/>
    <property type="molecule type" value="Genomic_DNA"/>
</dbReference>
<gene>
    <name evidence="1" type="ORF">BofuT4_uP003820.1</name>
</gene>
<dbReference type="InParanoid" id="G2Y3I3"/>
<evidence type="ECO:0000313" key="1">
    <source>
        <dbReference type="EMBL" id="CCD47223.1"/>
    </source>
</evidence>
<accession>G2Y3I3</accession>
<dbReference type="AlphaFoldDB" id="G2Y3I3"/>
<sequence>MIVLLPNQLIDLLSNQRKMDIDVAIAKVKREEHTAVEHSRKVHTYYSRATHDSTMK</sequence>
<dbReference type="Proteomes" id="UP000008177">
    <property type="component" value="Unplaced contigs"/>
</dbReference>
<name>G2Y3I3_BOTF4</name>
<organism evidence="1 2">
    <name type="scientific">Botryotinia fuckeliana (strain T4)</name>
    <name type="common">Noble rot fungus</name>
    <name type="synonym">Botrytis cinerea</name>
    <dbReference type="NCBI Taxonomy" id="999810"/>
    <lineage>
        <taxon>Eukaryota</taxon>
        <taxon>Fungi</taxon>
        <taxon>Dikarya</taxon>
        <taxon>Ascomycota</taxon>
        <taxon>Pezizomycotina</taxon>
        <taxon>Leotiomycetes</taxon>
        <taxon>Helotiales</taxon>
        <taxon>Sclerotiniaceae</taxon>
        <taxon>Botrytis</taxon>
    </lineage>
</organism>
<evidence type="ECO:0000313" key="2">
    <source>
        <dbReference type="Proteomes" id="UP000008177"/>
    </source>
</evidence>
<proteinExistence type="predicted"/>